<sequence length="84" mass="8968">MFGVADACKGPMDVVDGENDLPFCQSNCLVPEDKAAAVKAALYPNARESSMSFVAKGTGHGLNLHYVAGEAYQQIFEFLRANGI</sequence>
<evidence type="ECO:0000313" key="1">
    <source>
        <dbReference type="EMBL" id="PMD36761.1"/>
    </source>
</evidence>
<gene>
    <name evidence="1" type="ORF">L207DRAFT_515284</name>
</gene>
<keyword evidence="2" id="KW-1185">Reference proteome</keyword>
<dbReference type="EMBL" id="KZ613950">
    <property type="protein sequence ID" value="PMD36761.1"/>
    <property type="molecule type" value="Genomic_DNA"/>
</dbReference>
<name>A0A2J6RE18_HYAVF</name>
<dbReference type="STRING" id="1149755.A0A2J6RE18"/>
<accession>A0A2J6RE18</accession>
<organism evidence="1 2">
    <name type="scientific">Hyaloscypha variabilis (strain UAMH 11265 / GT02V1 / F)</name>
    <name type="common">Meliniomyces variabilis</name>
    <dbReference type="NCBI Taxonomy" id="1149755"/>
    <lineage>
        <taxon>Eukaryota</taxon>
        <taxon>Fungi</taxon>
        <taxon>Dikarya</taxon>
        <taxon>Ascomycota</taxon>
        <taxon>Pezizomycotina</taxon>
        <taxon>Leotiomycetes</taxon>
        <taxon>Helotiales</taxon>
        <taxon>Hyaloscyphaceae</taxon>
        <taxon>Hyaloscypha</taxon>
        <taxon>Hyaloscypha variabilis</taxon>
    </lineage>
</organism>
<evidence type="ECO:0000313" key="2">
    <source>
        <dbReference type="Proteomes" id="UP000235786"/>
    </source>
</evidence>
<reference evidence="1 2" key="1">
    <citation type="submission" date="2016-04" db="EMBL/GenBank/DDBJ databases">
        <title>A degradative enzymes factory behind the ericoid mycorrhizal symbiosis.</title>
        <authorList>
            <consortium name="DOE Joint Genome Institute"/>
            <person name="Martino E."/>
            <person name="Morin E."/>
            <person name="Grelet G."/>
            <person name="Kuo A."/>
            <person name="Kohler A."/>
            <person name="Daghino S."/>
            <person name="Barry K."/>
            <person name="Choi C."/>
            <person name="Cichocki N."/>
            <person name="Clum A."/>
            <person name="Copeland A."/>
            <person name="Hainaut M."/>
            <person name="Haridas S."/>
            <person name="Labutti K."/>
            <person name="Lindquist E."/>
            <person name="Lipzen A."/>
            <person name="Khouja H.-R."/>
            <person name="Murat C."/>
            <person name="Ohm R."/>
            <person name="Olson A."/>
            <person name="Spatafora J."/>
            <person name="Veneault-Fourrey C."/>
            <person name="Henrissat B."/>
            <person name="Grigoriev I."/>
            <person name="Martin F."/>
            <person name="Perotto S."/>
        </authorList>
    </citation>
    <scope>NUCLEOTIDE SEQUENCE [LARGE SCALE GENOMIC DNA]</scope>
    <source>
        <strain evidence="1 2">F</strain>
    </source>
</reference>
<dbReference type="OrthoDB" id="190201at2759"/>
<evidence type="ECO:0008006" key="3">
    <source>
        <dbReference type="Google" id="ProtNLM"/>
    </source>
</evidence>
<proteinExistence type="predicted"/>
<dbReference type="Proteomes" id="UP000235786">
    <property type="component" value="Unassembled WGS sequence"/>
</dbReference>
<protein>
    <recommendedName>
        <fullName evidence="3">Peptidase S33 tripeptidyl aminopeptidase-like C-terminal domain-containing protein</fullName>
    </recommendedName>
</protein>
<dbReference type="AlphaFoldDB" id="A0A2J6RE18"/>